<dbReference type="RefSeq" id="WP_091839946.1">
    <property type="nucleotide sequence ID" value="NZ_FOAN01000008.1"/>
</dbReference>
<dbReference type="OrthoDB" id="9809693at2"/>
<evidence type="ECO:0000313" key="3">
    <source>
        <dbReference type="Proteomes" id="UP000199664"/>
    </source>
</evidence>
<dbReference type="GO" id="GO:0006355">
    <property type="term" value="P:regulation of DNA-templated transcription"/>
    <property type="evidence" value="ECO:0007669"/>
    <property type="project" value="InterPro"/>
</dbReference>
<accession>A0A1H7WHM3</accession>
<dbReference type="GO" id="GO:0008270">
    <property type="term" value="F:zinc ion binding"/>
    <property type="evidence" value="ECO:0007669"/>
    <property type="project" value="InterPro"/>
</dbReference>
<dbReference type="AlphaFoldDB" id="A0A1H7WHM3"/>
<dbReference type="InterPro" id="IPR041920">
    <property type="entry name" value="ROS/MUCR_sf"/>
</dbReference>
<gene>
    <name evidence="2" type="ORF">SAMN04515666_108157</name>
</gene>
<keyword evidence="3" id="KW-1185">Reference proteome</keyword>
<reference evidence="3" key="1">
    <citation type="submission" date="2016-10" db="EMBL/GenBank/DDBJ databases">
        <authorList>
            <person name="Varghese N."/>
            <person name="Submissions S."/>
        </authorList>
    </citation>
    <scope>NUCLEOTIDE SEQUENCE [LARGE SCALE GENOMIC DNA]</scope>
    <source>
        <strain evidence="3">LMG 26383,CCUG 61248,R- 45681</strain>
    </source>
</reference>
<dbReference type="EMBL" id="FOAN01000008">
    <property type="protein sequence ID" value="SEM20397.1"/>
    <property type="molecule type" value="Genomic_DNA"/>
</dbReference>
<protein>
    <submittedName>
        <fullName evidence="2">Predicted transcriptional regulator</fullName>
    </submittedName>
</protein>
<dbReference type="Gene3D" id="1.10.10.1550">
    <property type="entry name" value="ROS/MUCR transcriptional regulator protein"/>
    <property type="match status" value="1"/>
</dbReference>
<name>A0A1H7WHM3_9HYPH</name>
<organism evidence="2 3">
    <name type="scientific">Bosea lupini</name>
    <dbReference type="NCBI Taxonomy" id="1036779"/>
    <lineage>
        <taxon>Bacteria</taxon>
        <taxon>Pseudomonadati</taxon>
        <taxon>Pseudomonadota</taxon>
        <taxon>Alphaproteobacteria</taxon>
        <taxon>Hyphomicrobiales</taxon>
        <taxon>Boseaceae</taxon>
        <taxon>Bosea</taxon>
    </lineage>
</organism>
<comment type="similarity">
    <text evidence="1">Belongs to the ros/MucR family.</text>
</comment>
<dbReference type="Proteomes" id="UP000199664">
    <property type="component" value="Unassembled WGS sequence"/>
</dbReference>
<dbReference type="GO" id="GO:0003677">
    <property type="term" value="F:DNA binding"/>
    <property type="evidence" value="ECO:0007669"/>
    <property type="project" value="InterPro"/>
</dbReference>
<proteinExistence type="inferred from homology"/>
<dbReference type="InterPro" id="IPR008807">
    <property type="entry name" value="ROS_MUCR"/>
</dbReference>
<dbReference type="Pfam" id="PF05443">
    <property type="entry name" value="ROS_MUCR"/>
    <property type="match status" value="1"/>
</dbReference>
<sequence length="138" mass="15109">MSGDSDELLGLTTMVASAYVKFNRLPQSELAGLIAGIHSTFVALRQTTAPEAPKPTPAIPIKRSITPNAIYSLEDGRPFKSLKRHLRAAYDLSPDEYRAKWGLPADYPMVAPNYAEARARLAKSIGLGRKTGARRKSR</sequence>
<evidence type="ECO:0000313" key="2">
    <source>
        <dbReference type="EMBL" id="SEM20397.1"/>
    </source>
</evidence>
<dbReference type="STRING" id="1036779.SAMN04515666_108157"/>
<evidence type="ECO:0000256" key="1">
    <source>
        <dbReference type="ARBA" id="ARBA00007031"/>
    </source>
</evidence>